<sequence>MLGNANTQLSIERRKSLLLKIDPKLASLASKDEGPSAKGQLFGDSFIKELGKYVSTFATLAKAQLSIKKNFSSQVFAKAGKGRGRFAGRSLRGQYTNRDSYNQQSQLDTYTGYKPRFYPRRSRGYRHRGYVNKGEQTSDLENGIPEYVLRPAALMLVAQEVATNESVFNKVALPYELGLTEMEAQHSVSYASIFERDYLKNNGTQK</sequence>
<dbReference type="AlphaFoldDB" id="A0AAV7PLK5"/>
<accession>A0AAV7PLK5</accession>
<proteinExistence type="predicted"/>
<reference evidence="1" key="1">
    <citation type="journal article" date="2022" name="bioRxiv">
        <title>Sequencing and chromosome-scale assembly of the giantPleurodeles waltlgenome.</title>
        <authorList>
            <person name="Brown T."/>
            <person name="Elewa A."/>
            <person name="Iarovenko S."/>
            <person name="Subramanian E."/>
            <person name="Araus A.J."/>
            <person name="Petzold A."/>
            <person name="Susuki M."/>
            <person name="Suzuki K.-i.T."/>
            <person name="Hayashi T."/>
            <person name="Toyoda A."/>
            <person name="Oliveira C."/>
            <person name="Osipova E."/>
            <person name="Leigh N.D."/>
            <person name="Simon A."/>
            <person name="Yun M.H."/>
        </authorList>
    </citation>
    <scope>NUCLEOTIDE SEQUENCE</scope>
    <source>
        <strain evidence="1">20211129_DDA</strain>
        <tissue evidence="1">Liver</tissue>
    </source>
</reference>
<gene>
    <name evidence="1" type="ORF">NDU88_005830</name>
</gene>
<comment type="caution">
    <text evidence="1">The sequence shown here is derived from an EMBL/GenBank/DDBJ whole genome shotgun (WGS) entry which is preliminary data.</text>
</comment>
<dbReference type="Proteomes" id="UP001066276">
    <property type="component" value="Chromosome 7"/>
</dbReference>
<name>A0AAV7PLK5_PLEWA</name>
<protein>
    <submittedName>
        <fullName evidence="1">Uncharacterized protein</fullName>
    </submittedName>
</protein>
<dbReference type="EMBL" id="JANPWB010000011">
    <property type="protein sequence ID" value="KAJ1127428.1"/>
    <property type="molecule type" value="Genomic_DNA"/>
</dbReference>
<keyword evidence="2" id="KW-1185">Reference proteome</keyword>
<evidence type="ECO:0000313" key="2">
    <source>
        <dbReference type="Proteomes" id="UP001066276"/>
    </source>
</evidence>
<organism evidence="1 2">
    <name type="scientific">Pleurodeles waltl</name>
    <name type="common">Iberian ribbed newt</name>
    <dbReference type="NCBI Taxonomy" id="8319"/>
    <lineage>
        <taxon>Eukaryota</taxon>
        <taxon>Metazoa</taxon>
        <taxon>Chordata</taxon>
        <taxon>Craniata</taxon>
        <taxon>Vertebrata</taxon>
        <taxon>Euteleostomi</taxon>
        <taxon>Amphibia</taxon>
        <taxon>Batrachia</taxon>
        <taxon>Caudata</taxon>
        <taxon>Salamandroidea</taxon>
        <taxon>Salamandridae</taxon>
        <taxon>Pleurodelinae</taxon>
        <taxon>Pleurodeles</taxon>
    </lineage>
</organism>
<evidence type="ECO:0000313" key="1">
    <source>
        <dbReference type="EMBL" id="KAJ1127428.1"/>
    </source>
</evidence>